<evidence type="ECO:0000259" key="4">
    <source>
        <dbReference type="PROSITE" id="PS51379"/>
    </source>
</evidence>
<proteinExistence type="predicted"/>
<dbReference type="InterPro" id="IPR014259">
    <property type="entry name" value="Sulphite_reductase_A"/>
</dbReference>
<dbReference type="SUPFAM" id="SSF46548">
    <property type="entry name" value="alpha-helical ferredoxin"/>
    <property type="match status" value="1"/>
</dbReference>
<feature type="domain" description="4Fe-4S ferredoxin-type" evidence="4">
    <location>
        <begin position="302"/>
        <end position="331"/>
    </location>
</feature>
<organism evidence="5 6">
    <name type="scientific">Photobacterium damselae</name>
    <dbReference type="NCBI Taxonomy" id="38293"/>
    <lineage>
        <taxon>Bacteria</taxon>
        <taxon>Pseudomonadati</taxon>
        <taxon>Pseudomonadota</taxon>
        <taxon>Gammaproteobacteria</taxon>
        <taxon>Vibrionales</taxon>
        <taxon>Vibrionaceae</taxon>
        <taxon>Photobacterium</taxon>
    </lineage>
</organism>
<evidence type="ECO:0000256" key="3">
    <source>
        <dbReference type="ARBA" id="ARBA00023014"/>
    </source>
</evidence>
<evidence type="ECO:0000313" key="5">
    <source>
        <dbReference type="EMBL" id="SPY28461.1"/>
    </source>
</evidence>
<dbReference type="PANTHER" id="PTHR40447">
    <property type="entry name" value="ANAEROBIC SULFITE REDUCTASE SUBUNIT A"/>
    <property type="match status" value="1"/>
</dbReference>
<keyword evidence="1" id="KW-0479">Metal-binding</keyword>
<dbReference type="Gene3D" id="1.10.1060.10">
    <property type="entry name" value="Alpha-helical ferredoxin"/>
    <property type="match status" value="1"/>
</dbReference>
<dbReference type="NCBIfam" id="TIGR02910">
    <property type="entry name" value="sulfite_red_A"/>
    <property type="match status" value="1"/>
</dbReference>
<evidence type="ECO:0000256" key="2">
    <source>
        <dbReference type="ARBA" id="ARBA00023004"/>
    </source>
</evidence>
<gene>
    <name evidence="5" type="ORF">NCTC11647_01551</name>
</gene>
<dbReference type="AlphaFoldDB" id="A0A2T3QP14"/>
<evidence type="ECO:0000256" key="1">
    <source>
        <dbReference type="ARBA" id="ARBA00022723"/>
    </source>
</evidence>
<dbReference type="InterPro" id="IPR017896">
    <property type="entry name" value="4Fe4S_Fe-S-bd"/>
</dbReference>
<dbReference type="OrthoDB" id="9795302at2"/>
<evidence type="ECO:0000313" key="6">
    <source>
        <dbReference type="Proteomes" id="UP000251647"/>
    </source>
</evidence>
<dbReference type="PROSITE" id="PS51379">
    <property type="entry name" value="4FE4S_FER_2"/>
    <property type="match status" value="2"/>
</dbReference>
<sequence>MSKYLNNTELERLISELKCSYQIMAPTYEHFGGRFAHTDNLIYKNIHSASEIVWYEKSHFSAKEIIFPITQTLFHFHGDMIIEPEHTAKPTIVFLRACDIHALERLDYMFLENGGNRDIYYQTLRDKLKLILIECEHSFDSCFCVSMGTNETDNYAAAIRVSTDGAVIQVKDETLIPFFAELGSDREYEPKFVQENQIKVRLPDQVCSDPQKIRQILQNDPSWAEYDRRCIGCGRCTTSCPTCSCYSVFDFAYDENPTYGERRRQHASCMVGDFTAIAGGHSFRDKTGERLRFRALHKVNDYKARQGTHHMCVGCGRCIDRCPQYISFTRIINRMTDIVENAIKSEQQ</sequence>
<dbReference type="EMBL" id="UATL01000001">
    <property type="protein sequence ID" value="SPY28461.1"/>
    <property type="molecule type" value="Genomic_DNA"/>
</dbReference>
<dbReference type="Pfam" id="PF17179">
    <property type="entry name" value="Fer4_22"/>
    <property type="match status" value="1"/>
</dbReference>
<dbReference type="GO" id="GO:0051536">
    <property type="term" value="F:iron-sulfur cluster binding"/>
    <property type="evidence" value="ECO:0007669"/>
    <property type="project" value="UniProtKB-KW"/>
</dbReference>
<accession>A0A2T3QP14</accession>
<keyword evidence="2" id="KW-0408">Iron</keyword>
<dbReference type="InterPro" id="IPR009051">
    <property type="entry name" value="Helical_ferredxn"/>
</dbReference>
<dbReference type="PROSITE" id="PS00198">
    <property type="entry name" value="4FE4S_FER_1"/>
    <property type="match status" value="2"/>
</dbReference>
<dbReference type="PANTHER" id="PTHR40447:SF1">
    <property type="entry name" value="ANAEROBIC SULFITE REDUCTASE SUBUNIT A"/>
    <property type="match status" value="1"/>
</dbReference>
<dbReference type="Proteomes" id="UP000251647">
    <property type="component" value="Unassembled WGS sequence"/>
</dbReference>
<reference evidence="5 6" key="1">
    <citation type="submission" date="2018-06" db="EMBL/GenBank/DDBJ databases">
        <authorList>
            <consortium name="Pathogen Informatics"/>
            <person name="Doyle S."/>
        </authorList>
    </citation>
    <scope>NUCLEOTIDE SEQUENCE [LARGE SCALE GENOMIC DNA]</scope>
    <source>
        <strain evidence="5 6">NCTC11647</strain>
    </source>
</reference>
<protein>
    <submittedName>
        <fullName evidence="5">Anaerobic sulfite reductase subunit A</fullName>
    </submittedName>
</protein>
<feature type="domain" description="4Fe-4S ferredoxin-type" evidence="4">
    <location>
        <begin position="219"/>
        <end position="251"/>
    </location>
</feature>
<dbReference type="InterPro" id="IPR017900">
    <property type="entry name" value="4Fe4S_Fe_S_CS"/>
</dbReference>
<name>A0A2T3QP14_PHODM</name>
<dbReference type="GO" id="GO:0046872">
    <property type="term" value="F:metal ion binding"/>
    <property type="evidence" value="ECO:0007669"/>
    <property type="project" value="UniProtKB-KW"/>
</dbReference>
<keyword evidence="3" id="KW-0411">Iron-sulfur</keyword>
<dbReference type="RefSeq" id="WP_005298918.1">
    <property type="nucleotide sequence ID" value="NZ_PYOG01000002.1"/>
</dbReference>